<evidence type="ECO:0000256" key="4">
    <source>
        <dbReference type="SAM" id="MobiDB-lite"/>
    </source>
</evidence>
<dbReference type="InterPro" id="IPR027417">
    <property type="entry name" value="P-loop_NTPase"/>
</dbReference>
<protein>
    <submittedName>
        <fullName evidence="7">Uncharacterized protein</fullName>
    </submittedName>
</protein>
<dbReference type="Pfam" id="PF00004">
    <property type="entry name" value="AAA"/>
    <property type="match status" value="1"/>
</dbReference>
<dbReference type="GO" id="GO:0045505">
    <property type="term" value="F:dynein intermediate chain binding"/>
    <property type="evidence" value="ECO:0007669"/>
    <property type="project" value="InterPro"/>
</dbReference>
<evidence type="ECO:0000256" key="3">
    <source>
        <dbReference type="ARBA" id="ARBA00022840"/>
    </source>
</evidence>
<gene>
    <name evidence="7" type="ORF">OKA104_LOCUS15446</name>
</gene>
<dbReference type="PANTHER" id="PTHR46532:SF4">
    <property type="entry name" value="AAA+ ATPASE DOMAIN-CONTAINING PROTEIN"/>
    <property type="match status" value="1"/>
</dbReference>
<evidence type="ECO:0000256" key="1">
    <source>
        <dbReference type="ARBA" id="ARBA00008887"/>
    </source>
</evidence>
<dbReference type="Pfam" id="PF12780">
    <property type="entry name" value="AAA_8"/>
    <property type="match status" value="1"/>
</dbReference>
<proteinExistence type="inferred from homology"/>
<dbReference type="Gene3D" id="3.40.50.300">
    <property type="entry name" value="P-loop containing nucleotide triphosphate hydrolases"/>
    <property type="match status" value="2"/>
</dbReference>
<dbReference type="InterPro" id="IPR026983">
    <property type="entry name" value="DHC"/>
</dbReference>
<feature type="domain" description="Dynein heavy chain AAA module D4" evidence="6">
    <location>
        <begin position="335"/>
        <end position="462"/>
    </location>
</feature>
<dbReference type="EMBL" id="CAJOAY010000849">
    <property type="protein sequence ID" value="CAF3746855.1"/>
    <property type="molecule type" value="Genomic_DNA"/>
</dbReference>
<evidence type="ECO:0000313" key="8">
    <source>
        <dbReference type="Proteomes" id="UP000663881"/>
    </source>
</evidence>
<evidence type="ECO:0000313" key="7">
    <source>
        <dbReference type="EMBL" id="CAF3746855.1"/>
    </source>
</evidence>
<dbReference type="GO" id="GO:0051959">
    <property type="term" value="F:dynein light intermediate chain binding"/>
    <property type="evidence" value="ECO:0007669"/>
    <property type="project" value="InterPro"/>
</dbReference>
<feature type="compositionally biased region" description="Basic and acidic residues" evidence="4">
    <location>
        <begin position="1"/>
        <end position="15"/>
    </location>
</feature>
<dbReference type="AlphaFoldDB" id="A0A818Y8I4"/>
<feature type="region of interest" description="Disordered" evidence="4">
    <location>
        <begin position="478"/>
        <end position="521"/>
    </location>
</feature>
<dbReference type="Gene3D" id="3.10.330.10">
    <property type="match status" value="1"/>
</dbReference>
<evidence type="ECO:0000256" key="2">
    <source>
        <dbReference type="ARBA" id="ARBA00022741"/>
    </source>
</evidence>
<dbReference type="SUPFAM" id="SSF52540">
    <property type="entry name" value="P-loop containing nucleoside triphosphate hydrolases"/>
    <property type="match status" value="2"/>
</dbReference>
<reference evidence="7" key="1">
    <citation type="submission" date="2021-02" db="EMBL/GenBank/DDBJ databases">
        <authorList>
            <person name="Nowell W R."/>
        </authorList>
    </citation>
    <scope>NUCLEOTIDE SEQUENCE</scope>
</reference>
<keyword evidence="2" id="KW-0547">Nucleotide-binding</keyword>
<evidence type="ECO:0000259" key="5">
    <source>
        <dbReference type="Pfam" id="PF00004"/>
    </source>
</evidence>
<dbReference type="PANTHER" id="PTHR46532">
    <property type="entry name" value="MALE FERTILITY FACTOR KL5"/>
    <property type="match status" value="1"/>
</dbReference>
<sequence length="536" mass="60418">MNERTDSTQKEEKHTITTANQEQISHPFIVDCIKEQSDQLVALSSSTLLEINIDLEDMVLIQRGDCRTIGIIVQDEKYPHGHVRINRTTRYNLNVHFNDIINMQLCEDIDDGQKTCVSPFKETTQGISIDLLEVYLTPYFAANYSRPVHKEKSYCIVGEKTIIHLDGESIDRTEGEGLIDYINYQNIGGARKELRQITGMVQLSLRYSHLFKTTGFEPPLALLYGPRGVGKRLMARGIANETGANFILIDGMQIMSESDGEAEVILSEAFEEANYVDYPGKIFLKQIYGTFNRAMLKKFNNIKSSADLLTNAMVECFLLTQEQFTVDQQPHYVYSSLLDQVSTIDRVFRQPQGHLLLIGLSGTGKATLCRSVHNKYTAPDFNDDLRQLLRRSGCKGEKIVFLLDESNVMDSSFLERINTVLANSEVPGLFEGDEYSALLNLCKEGAQRQGLMLDSNDELYKIVNFLYRMVQDHVQQKNLPDQAASASSYHRNAGSVTPTQSPIRSMNPPLSKQHSQSSTVSLTPINSQENVIFLNI</sequence>
<dbReference type="InterPro" id="IPR024317">
    <property type="entry name" value="Dynein_heavy_chain_D4_dom"/>
</dbReference>
<comment type="caution">
    <text evidence="7">The sequence shown here is derived from an EMBL/GenBank/DDBJ whole genome shotgun (WGS) entry which is preliminary data.</text>
</comment>
<dbReference type="InterPro" id="IPR009010">
    <property type="entry name" value="Asp_de-COase-like_dom_sf"/>
</dbReference>
<feature type="domain" description="ATPase AAA-type core" evidence="5">
    <location>
        <begin position="222"/>
        <end position="294"/>
    </location>
</feature>
<dbReference type="InterPro" id="IPR003959">
    <property type="entry name" value="ATPase_AAA_core"/>
</dbReference>
<dbReference type="SUPFAM" id="SSF50692">
    <property type="entry name" value="ADC-like"/>
    <property type="match status" value="1"/>
</dbReference>
<dbReference type="GO" id="GO:0016887">
    <property type="term" value="F:ATP hydrolysis activity"/>
    <property type="evidence" value="ECO:0007669"/>
    <property type="project" value="InterPro"/>
</dbReference>
<dbReference type="Proteomes" id="UP000663881">
    <property type="component" value="Unassembled WGS sequence"/>
</dbReference>
<accession>A0A818Y8I4</accession>
<dbReference type="GO" id="GO:0005524">
    <property type="term" value="F:ATP binding"/>
    <property type="evidence" value="ECO:0007669"/>
    <property type="project" value="UniProtKB-KW"/>
</dbReference>
<dbReference type="Gene3D" id="2.40.40.20">
    <property type="match status" value="1"/>
</dbReference>
<dbReference type="Gene3D" id="1.20.920.30">
    <property type="match status" value="1"/>
</dbReference>
<dbReference type="GO" id="GO:0005858">
    <property type="term" value="C:axonemal dynein complex"/>
    <property type="evidence" value="ECO:0007669"/>
    <property type="project" value="TreeGrafter"/>
</dbReference>
<comment type="similarity">
    <text evidence="1">Belongs to the dynein heavy chain family.</text>
</comment>
<dbReference type="SUPFAM" id="SSF54585">
    <property type="entry name" value="Cdc48 domain 2-like"/>
    <property type="match status" value="1"/>
</dbReference>
<evidence type="ECO:0000259" key="6">
    <source>
        <dbReference type="Pfam" id="PF12780"/>
    </source>
</evidence>
<organism evidence="7 8">
    <name type="scientific">Adineta steineri</name>
    <dbReference type="NCBI Taxonomy" id="433720"/>
    <lineage>
        <taxon>Eukaryota</taxon>
        <taxon>Metazoa</taxon>
        <taxon>Spiralia</taxon>
        <taxon>Gnathifera</taxon>
        <taxon>Rotifera</taxon>
        <taxon>Eurotatoria</taxon>
        <taxon>Bdelloidea</taxon>
        <taxon>Adinetida</taxon>
        <taxon>Adinetidae</taxon>
        <taxon>Adineta</taxon>
    </lineage>
</organism>
<name>A0A818Y8I4_9BILA</name>
<dbReference type="InterPro" id="IPR029067">
    <property type="entry name" value="CDC48_domain_2-like_sf"/>
</dbReference>
<dbReference type="GO" id="GO:0007018">
    <property type="term" value="P:microtubule-based movement"/>
    <property type="evidence" value="ECO:0007669"/>
    <property type="project" value="InterPro"/>
</dbReference>
<feature type="region of interest" description="Disordered" evidence="4">
    <location>
        <begin position="1"/>
        <end position="20"/>
    </location>
</feature>
<keyword evidence="3" id="KW-0067">ATP-binding</keyword>